<name>A0A917S839_9ACTN</name>
<feature type="domain" description="Adenosine deaminase" evidence="6">
    <location>
        <begin position="18"/>
        <end position="136"/>
    </location>
</feature>
<protein>
    <recommendedName>
        <fullName evidence="6">Adenosine deaminase domain-containing protein</fullName>
    </recommendedName>
</protein>
<dbReference type="InterPro" id="IPR006330">
    <property type="entry name" value="Ado/ade_deaminase"/>
</dbReference>
<keyword evidence="8" id="KW-1185">Reference proteome</keyword>
<evidence type="ECO:0000256" key="1">
    <source>
        <dbReference type="ARBA" id="ARBA00001947"/>
    </source>
</evidence>
<reference evidence="7" key="1">
    <citation type="journal article" date="2014" name="Int. J. Syst. Evol. Microbiol.">
        <title>Complete genome sequence of Corynebacterium casei LMG S-19264T (=DSM 44701T), isolated from a smear-ripened cheese.</title>
        <authorList>
            <consortium name="US DOE Joint Genome Institute (JGI-PGF)"/>
            <person name="Walter F."/>
            <person name="Albersmeier A."/>
            <person name="Kalinowski J."/>
            <person name="Ruckert C."/>
        </authorList>
    </citation>
    <scope>NUCLEOTIDE SEQUENCE</scope>
    <source>
        <strain evidence="7">CGMCC 4.7306</strain>
    </source>
</reference>
<dbReference type="GO" id="GO:0016814">
    <property type="term" value="F:hydrolase activity, acting on carbon-nitrogen (but not peptide) bonds, in cyclic amidines"/>
    <property type="evidence" value="ECO:0007669"/>
    <property type="project" value="UniProtKB-ARBA"/>
</dbReference>
<dbReference type="InterPro" id="IPR032466">
    <property type="entry name" value="Metal_Hydrolase"/>
</dbReference>
<dbReference type="InterPro" id="IPR001365">
    <property type="entry name" value="A_deaminase_dom"/>
</dbReference>
<dbReference type="PANTHER" id="PTHR43114:SF6">
    <property type="entry name" value="ADENINE DEAMINASE"/>
    <property type="match status" value="1"/>
</dbReference>
<keyword evidence="5" id="KW-0862">Zinc</keyword>
<reference evidence="7" key="2">
    <citation type="submission" date="2020-09" db="EMBL/GenBank/DDBJ databases">
        <authorList>
            <person name="Sun Q."/>
            <person name="Zhou Y."/>
        </authorList>
    </citation>
    <scope>NUCLEOTIDE SEQUENCE</scope>
    <source>
        <strain evidence="7">CGMCC 4.7306</strain>
    </source>
</reference>
<evidence type="ECO:0000256" key="5">
    <source>
        <dbReference type="ARBA" id="ARBA00022833"/>
    </source>
</evidence>
<dbReference type="SUPFAM" id="SSF51556">
    <property type="entry name" value="Metallo-dependent hydrolases"/>
    <property type="match status" value="1"/>
</dbReference>
<comment type="similarity">
    <text evidence="2">Belongs to the metallo-dependent hydrolases superfamily. Adenosine and AMP deaminases family.</text>
</comment>
<accession>A0A917S839</accession>
<dbReference type="AlphaFoldDB" id="A0A917S839"/>
<dbReference type="EMBL" id="BMMZ01000004">
    <property type="protein sequence ID" value="GGL61169.1"/>
    <property type="molecule type" value="Genomic_DNA"/>
</dbReference>
<evidence type="ECO:0000313" key="7">
    <source>
        <dbReference type="EMBL" id="GGL61169.1"/>
    </source>
</evidence>
<dbReference type="Proteomes" id="UP000613840">
    <property type="component" value="Unassembled WGS sequence"/>
</dbReference>
<evidence type="ECO:0000313" key="8">
    <source>
        <dbReference type="Proteomes" id="UP000613840"/>
    </source>
</evidence>
<dbReference type="RefSeq" id="WP_268239200.1">
    <property type="nucleotide sequence ID" value="NZ_BMMZ01000004.1"/>
</dbReference>
<comment type="cofactor">
    <cofactor evidence="1">
        <name>Zn(2+)</name>
        <dbReference type="ChEBI" id="CHEBI:29105"/>
    </cofactor>
</comment>
<evidence type="ECO:0000256" key="2">
    <source>
        <dbReference type="ARBA" id="ARBA00006676"/>
    </source>
</evidence>
<keyword evidence="4" id="KW-0378">Hydrolase</keyword>
<gene>
    <name evidence="7" type="ORF">GCM10011575_19690</name>
</gene>
<sequence length="137" mass="14710">MSEDGQVAFPDEWIAAAPKIELHVHHVGATSAATLADLAVRHPEAGVPTDPAQLEEFYRFADCDHFLRVYAAVSRLLSTAEDVYRLTVGNLGELAAQQVRYAELTVTPNGIPSAGVPREGLVEALGAARAFAAREWA</sequence>
<keyword evidence="3" id="KW-0479">Metal-binding</keyword>
<proteinExistence type="inferred from homology"/>
<dbReference type="GO" id="GO:0046872">
    <property type="term" value="F:metal ion binding"/>
    <property type="evidence" value="ECO:0007669"/>
    <property type="project" value="UniProtKB-KW"/>
</dbReference>
<dbReference type="PANTHER" id="PTHR43114">
    <property type="entry name" value="ADENINE DEAMINASE"/>
    <property type="match status" value="1"/>
</dbReference>
<evidence type="ECO:0000256" key="3">
    <source>
        <dbReference type="ARBA" id="ARBA00022723"/>
    </source>
</evidence>
<evidence type="ECO:0000259" key="6">
    <source>
        <dbReference type="Pfam" id="PF00962"/>
    </source>
</evidence>
<dbReference type="GO" id="GO:0019239">
    <property type="term" value="F:deaminase activity"/>
    <property type="evidence" value="ECO:0007669"/>
    <property type="project" value="InterPro"/>
</dbReference>
<comment type="caution">
    <text evidence="7">The sequence shown here is derived from an EMBL/GenBank/DDBJ whole genome shotgun (WGS) entry which is preliminary data.</text>
</comment>
<organism evidence="7 8">
    <name type="scientific">Microlunatus endophyticus</name>
    <dbReference type="NCBI Taxonomy" id="1716077"/>
    <lineage>
        <taxon>Bacteria</taxon>
        <taxon>Bacillati</taxon>
        <taxon>Actinomycetota</taxon>
        <taxon>Actinomycetes</taxon>
        <taxon>Propionibacteriales</taxon>
        <taxon>Propionibacteriaceae</taxon>
        <taxon>Microlunatus</taxon>
    </lineage>
</organism>
<evidence type="ECO:0000256" key="4">
    <source>
        <dbReference type="ARBA" id="ARBA00022801"/>
    </source>
</evidence>
<dbReference type="Gene3D" id="3.20.20.140">
    <property type="entry name" value="Metal-dependent hydrolases"/>
    <property type="match status" value="1"/>
</dbReference>
<dbReference type="Pfam" id="PF00962">
    <property type="entry name" value="A_deaminase"/>
    <property type="match status" value="1"/>
</dbReference>